<dbReference type="Proteomes" id="UP000190626">
    <property type="component" value="Unassembled WGS sequence"/>
</dbReference>
<dbReference type="GO" id="GO:0005886">
    <property type="term" value="C:plasma membrane"/>
    <property type="evidence" value="ECO:0007669"/>
    <property type="project" value="UniProtKB-SubCell"/>
</dbReference>
<keyword evidence="7 8" id="KW-0472">Membrane</keyword>
<feature type="transmembrane region" description="Helical" evidence="8">
    <location>
        <begin position="285"/>
        <end position="308"/>
    </location>
</feature>
<dbReference type="EMBL" id="MBTG01000020">
    <property type="protein sequence ID" value="OPH54855.1"/>
    <property type="molecule type" value="Genomic_DNA"/>
</dbReference>
<keyword evidence="4" id="KW-1003">Cell membrane</keyword>
<feature type="transmembrane region" description="Helical" evidence="8">
    <location>
        <begin position="123"/>
        <end position="143"/>
    </location>
</feature>
<feature type="transmembrane region" description="Helical" evidence="8">
    <location>
        <begin position="155"/>
        <end position="176"/>
    </location>
</feature>
<protein>
    <submittedName>
        <fullName evidence="9">Iron ABC transporter</fullName>
    </submittedName>
</protein>
<reference evidence="10" key="1">
    <citation type="submission" date="2016-07" db="EMBL/GenBank/DDBJ databases">
        <authorList>
            <person name="Florea S."/>
            <person name="Webb J.S."/>
            <person name="Jaromczyk J."/>
            <person name="Schardl C.L."/>
        </authorList>
    </citation>
    <scope>NUCLEOTIDE SEQUENCE [LARGE SCALE GENOMIC DNA]</scope>
    <source>
        <strain evidence="10">CY1</strain>
    </source>
</reference>
<feature type="transmembrane region" description="Helical" evidence="8">
    <location>
        <begin position="12"/>
        <end position="41"/>
    </location>
</feature>
<name>A0A1V4HGN0_9BACL</name>
<sequence length="336" mass="35708">MEVKLLSISSNFKFAGLVLIGLLAFAAFVGSVMFGVVHISFQSVLEAFYFFDGSREHMIIRNIRLPRAVIAAAVGSSLAVAGCLMQALSRNALAGPELFGINYGAALTAVLASFWLGTTSLQLYAWSSLIGAAAAGIFVFLLSSTGGQPISSVKFVLAGSTLNLLFASMTQGILIVNEQSLDTMRFWLAGSLTGRDLNLFLQVLPYLLIGLIGSLALSSYLNIFSLGEDVAQGLGQRIRMIKILCVIVTVLLAGSAVALAGPIGFVGMAVPHIARLLIGSNYRWIVPYSALLGALLLLAADIGARFILVRQEIPVGVVTAFFGAPFLIYLAQRKER</sequence>
<evidence type="ECO:0000256" key="8">
    <source>
        <dbReference type="SAM" id="Phobius"/>
    </source>
</evidence>
<organism evidence="9 10">
    <name type="scientific">Paenibacillus ferrarius</name>
    <dbReference type="NCBI Taxonomy" id="1469647"/>
    <lineage>
        <taxon>Bacteria</taxon>
        <taxon>Bacillati</taxon>
        <taxon>Bacillota</taxon>
        <taxon>Bacilli</taxon>
        <taxon>Bacillales</taxon>
        <taxon>Paenibacillaceae</taxon>
        <taxon>Paenibacillus</taxon>
    </lineage>
</organism>
<evidence type="ECO:0000256" key="6">
    <source>
        <dbReference type="ARBA" id="ARBA00022989"/>
    </source>
</evidence>
<keyword evidence="3" id="KW-0813">Transport</keyword>
<evidence type="ECO:0000256" key="7">
    <source>
        <dbReference type="ARBA" id="ARBA00023136"/>
    </source>
</evidence>
<comment type="subcellular location">
    <subcellularLocation>
        <location evidence="1">Cell membrane</location>
        <topology evidence="1">Multi-pass membrane protein</topology>
    </subcellularLocation>
</comment>
<accession>A0A1V4HGN0</accession>
<dbReference type="GO" id="GO:0033214">
    <property type="term" value="P:siderophore-iron import into cell"/>
    <property type="evidence" value="ECO:0007669"/>
    <property type="project" value="TreeGrafter"/>
</dbReference>
<dbReference type="SUPFAM" id="SSF81345">
    <property type="entry name" value="ABC transporter involved in vitamin B12 uptake, BtuC"/>
    <property type="match status" value="1"/>
</dbReference>
<dbReference type="InterPro" id="IPR000522">
    <property type="entry name" value="ABC_transptr_permease_BtuC"/>
</dbReference>
<keyword evidence="5 8" id="KW-0812">Transmembrane</keyword>
<evidence type="ECO:0000256" key="2">
    <source>
        <dbReference type="ARBA" id="ARBA00007935"/>
    </source>
</evidence>
<evidence type="ECO:0000313" key="10">
    <source>
        <dbReference type="Proteomes" id="UP000190626"/>
    </source>
</evidence>
<dbReference type="FunFam" id="1.10.3470.10:FF:000001">
    <property type="entry name" value="Vitamin B12 ABC transporter permease BtuC"/>
    <property type="match status" value="1"/>
</dbReference>
<evidence type="ECO:0000313" key="9">
    <source>
        <dbReference type="EMBL" id="OPH54855.1"/>
    </source>
</evidence>
<comment type="similarity">
    <text evidence="2">Belongs to the binding-protein-dependent transport system permease family. FecCD subfamily.</text>
</comment>
<dbReference type="PANTHER" id="PTHR30472:SF1">
    <property type="entry name" value="FE(3+) DICITRATE TRANSPORT SYSTEM PERMEASE PROTEIN FECC-RELATED"/>
    <property type="match status" value="1"/>
</dbReference>
<keyword evidence="6 8" id="KW-1133">Transmembrane helix</keyword>
<dbReference type="CDD" id="cd06550">
    <property type="entry name" value="TM_ABC_iron-siderophores_like"/>
    <property type="match status" value="1"/>
</dbReference>
<gene>
    <name evidence="9" type="ORF">BC351_30845</name>
</gene>
<dbReference type="Pfam" id="PF01032">
    <property type="entry name" value="FecCD"/>
    <property type="match status" value="1"/>
</dbReference>
<dbReference type="AlphaFoldDB" id="A0A1V4HGN0"/>
<feature type="transmembrane region" description="Helical" evidence="8">
    <location>
        <begin position="315"/>
        <end position="332"/>
    </location>
</feature>
<dbReference type="STRING" id="1469647.BC351_30845"/>
<evidence type="ECO:0000256" key="4">
    <source>
        <dbReference type="ARBA" id="ARBA00022475"/>
    </source>
</evidence>
<feature type="transmembrane region" description="Helical" evidence="8">
    <location>
        <begin position="68"/>
        <end position="88"/>
    </location>
</feature>
<feature type="transmembrane region" description="Helical" evidence="8">
    <location>
        <begin position="100"/>
        <end position="117"/>
    </location>
</feature>
<dbReference type="OrthoDB" id="9811721at2"/>
<comment type="caution">
    <text evidence="9">The sequence shown here is derived from an EMBL/GenBank/DDBJ whole genome shotgun (WGS) entry which is preliminary data.</text>
</comment>
<dbReference type="PANTHER" id="PTHR30472">
    <property type="entry name" value="FERRIC ENTEROBACTIN TRANSPORT SYSTEM PERMEASE PROTEIN"/>
    <property type="match status" value="1"/>
</dbReference>
<dbReference type="Gene3D" id="1.10.3470.10">
    <property type="entry name" value="ABC transporter involved in vitamin B12 uptake, BtuC"/>
    <property type="match status" value="1"/>
</dbReference>
<evidence type="ECO:0000256" key="3">
    <source>
        <dbReference type="ARBA" id="ARBA00022448"/>
    </source>
</evidence>
<dbReference type="GO" id="GO:0022857">
    <property type="term" value="F:transmembrane transporter activity"/>
    <property type="evidence" value="ECO:0007669"/>
    <property type="project" value="InterPro"/>
</dbReference>
<evidence type="ECO:0000256" key="5">
    <source>
        <dbReference type="ARBA" id="ARBA00022692"/>
    </source>
</evidence>
<proteinExistence type="inferred from homology"/>
<feature type="transmembrane region" description="Helical" evidence="8">
    <location>
        <begin position="243"/>
        <end position="265"/>
    </location>
</feature>
<feature type="transmembrane region" description="Helical" evidence="8">
    <location>
        <begin position="203"/>
        <end position="223"/>
    </location>
</feature>
<dbReference type="InterPro" id="IPR037294">
    <property type="entry name" value="ABC_BtuC-like"/>
</dbReference>
<keyword evidence="10" id="KW-1185">Reference proteome</keyword>
<evidence type="ECO:0000256" key="1">
    <source>
        <dbReference type="ARBA" id="ARBA00004651"/>
    </source>
</evidence>